<keyword evidence="2" id="KW-0472">Membrane</keyword>
<dbReference type="Gene3D" id="2.60.40.10">
    <property type="entry name" value="Immunoglobulins"/>
    <property type="match status" value="2"/>
</dbReference>
<name>A0A672L5B8_SINGR</name>
<sequence length="306" mass="34480">GFTVFTPLKLFICAGVFADVWKAHVEPEMEALVSSCVVLPCSFKYPGQEQPSDRIRAIWHTKDNWDDIIFHKDPTRVKDSFKGRTKLIGSLGRSNCSLEIDEVKNHDNGPYCFRVELETSQKDKYSFVKNCVSIKMIEQASKPELQAEQSVPEGEPAVFKCSVRHTCPSYQPTLTWSHTGKATINIKDIRHGNWETESVLTFVPQKEDDHTSITCTVKHHGNVEGEMTATHPIFVKGTTIKLFCVYIILGKFWVILACTEKTECDCILDEDTNFARECSNANFQKSHFSSQRAALSGSELGTSFTI</sequence>
<dbReference type="InterPro" id="IPR007110">
    <property type="entry name" value="Ig-like_dom"/>
</dbReference>
<dbReference type="AlphaFoldDB" id="A0A672L5B8"/>
<comment type="subcellular location">
    <subcellularLocation>
        <location evidence="1">Membrane</location>
        <topology evidence="1">Single-pass membrane protein</topology>
    </subcellularLocation>
</comment>
<feature type="chain" id="PRO_5025515434" description="Ig-like domain-containing protein" evidence="4">
    <location>
        <begin position="19"/>
        <end position="306"/>
    </location>
</feature>
<dbReference type="Ensembl" id="ENSSGRT00000018806.1">
    <property type="protein sequence ID" value="ENSSGRP00000017399.1"/>
    <property type="gene ID" value="ENSSGRG00000010541.1"/>
</dbReference>
<reference evidence="6" key="1">
    <citation type="submission" date="2025-08" db="UniProtKB">
        <authorList>
            <consortium name="Ensembl"/>
        </authorList>
    </citation>
    <scope>IDENTIFICATION</scope>
</reference>
<feature type="signal peptide" evidence="4">
    <location>
        <begin position="1"/>
        <end position="18"/>
    </location>
</feature>
<dbReference type="InterPro" id="IPR003599">
    <property type="entry name" value="Ig_sub"/>
</dbReference>
<evidence type="ECO:0000259" key="5">
    <source>
        <dbReference type="PROSITE" id="PS50835"/>
    </source>
</evidence>
<dbReference type="InterPro" id="IPR013783">
    <property type="entry name" value="Ig-like_fold"/>
</dbReference>
<evidence type="ECO:0000256" key="2">
    <source>
        <dbReference type="ARBA" id="ARBA00023136"/>
    </source>
</evidence>
<feature type="domain" description="Ig-like" evidence="5">
    <location>
        <begin position="143"/>
        <end position="230"/>
    </location>
</feature>
<reference evidence="6" key="2">
    <citation type="submission" date="2025-09" db="UniProtKB">
        <authorList>
            <consortium name="Ensembl"/>
        </authorList>
    </citation>
    <scope>IDENTIFICATION</scope>
</reference>
<evidence type="ECO:0000313" key="6">
    <source>
        <dbReference type="Ensembl" id="ENSSGRP00000017399.1"/>
    </source>
</evidence>
<accession>A0A672L5B8</accession>
<dbReference type="PANTHER" id="PTHR46484:SF7">
    <property type="entry name" value="MYELIN-ASSOCIATED GLYCOPROTEIN-LIKE-RELATED"/>
    <property type="match status" value="1"/>
</dbReference>
<proteinExistence type="predicted"/>
<keyword evidence="3" id="KW-1015">Disulfide bond</keyword>
<evidence type="ECO:0000256" key="3">
    <source>
        <dbReference type="ARBA" id="ARBA00023157"/>
    </source>
</evidence>
<dbReference type="SMART" id="SM00409">
    <property type="entry name" value="IG"/>
    <property type="match status" value="2"/>
</dbReference>
<protein>
    <recommendedName>
        <fullName evidence="5">Ig-like domain-containing protein</fullName>
    </recommendedName>
</protein>
<keyword evidence="7" id="KW-1185">Reference proteome</keyword>
<dbReference type="InParanoid" id="A0A672L5B8"/>
<evidence type="ECO:0000256" key="1">
    <source>
        <dbReference type="ARBA" id="ARBA00004167"/>
    </source>
</evidence>
<dbReference type="Proteomes" id="UP000472262">
    <property type="component" value="Unassembled WGS sequence"/>
</dbReference>
<dbReference type="InterPro" id="IPR013162">
    <property type="entry name" value="CD80_C2-set"/>
</dbReference>
<dbReference type="Pfam" id="PF08205">
    <property type="entry name" value="C2-set_2"/>
    <property type="match status" value="1"/>
</dbReference>
<organism evidence="6 7">
    <name type="scientific">Sinocyclocheilus grahami</name>
    <name type="common">Dianchi golden-line fish</name>
    <name type="synonym">Barbus grahami</name>
    <dbReference type="NCBI Taxonomy" id="75366"/>
    <lineage>
        <taxon>Eukaryota</taxon>
        <taxon>Metazoa</taxon>
        <taxon>Chordata</taxon>
        <taxon>Craniata</taxon>
        <taxon>Vertebrata</taxon>
        <taxon>Euteleostomi</taxon>
        <taxon>Actinopterygii</taxon>
        <taxon>Neopterygii</taxon>
        <taxon>Teleostei</taxon>
        <taxon>Ostariophysi</taxon>
        <taxon>Cypriniformes</taxon>
        <taxon>Cyprinidae</taxon>
        <taxon>Cyprininae</taxon>
        <taxon>Sinocyclocheilus</taxon>
    </lineage>
</organism>
<dbReference type="SUPFAM" id="SSF48726">
    <property type="entry name" value="Immunoglobulin"/>
    <property type="match status" value="2"/>
</dbReference>
<keyword evidence="4" id="KW-0732">Signal</keyword>
<dbReference type="PROSITE" id="PS50835">
    <property type="entry name" value="IG_LIKE"/>
    <property type="match status" value="1"/>
</dbReference>
<evidence type="ECO:0000256" key="4">
    <source>
        <dbReference type="SAM" id="SignalP"/>
    </source>
</evidence>
<dbReference type="PANTHER" id="PTHR46484">
    <property type="entry name" value="SI:CH211-171H4.5-RELATED"/>
    <property type="match status" value="1"/>
</dbReference>
<evidence type="ECO:0000313" key="7">
    <source>
        <dbReference type="Proteomes" id="UP000472262"/>
    </source>
</evidence>
<dbReference type="InterPro" id="IPR036179">
    <property type="entry name" value="Ig-like_dom_sf"/>
</dbReference>
<dbReference type="GO" id="GO:0016020">
    <property type="term" value="C:membrane"/>
    <property type="evidence" value="ECO:0007669"/>
    <property type="project" value="UniProtKB-SubCell"/>
</dbReference>